<proteinExistence type="predicted"/>
<dbReference type="Proteomes" id="UP000178943">
    <property type="component" value="Unassembled WGS sequence"/>
</dbReference>
<organism evidence="1 2">
    <name type="scientific">Candidatus Fischerbacteria bacterium RBG_13_37_8</name>
    <dbReference type="NCBI Taxonomy" id="1817863"/>
    <lineage>
        <taxon>Bacteria</taxon>
        <taxon>Candidatus Fischeribacteriota</taxon>
    </lineage>
</organism>
<gene>
    <name evidence="1" type="ORF">A2Y62_12720</name>
</gene>
<dbReference type="AlphaFoldDB" id="A0A1F5VQ88"/>
<reference evidence="1 2" key="1">
    <citation type="journal article" date="2016" name="Nat. Commun.">
        <title>Thousands of microbial genomes shed light on interconnected biogeochemical processes in an aquifer system.</title>
        <authorList>
            <person name="Anantharaman K."/>
            <person name="Brown C.T."/>
            <person name="Hug L.A."/>
            <person name="Sharon I."/>
            <person name="Castelle C.J."/>
            <person name="Probst A.J."/>
            <person name="Thomas B.C."/>
            <person name="Singh A."/>
            <person name="Wilkins M.J."/>
            <person name="Karaoz U."/>
            <person name="Brodie E.L."/>
            <person name="Williams K.H."/>
            <person name="Hubbard S.S."/>
            <person name="Banfield J.F."/>
        </authorList>
    </citation>
    <scope>NUCLEOTIDE SEQUENCE [LARGE SCALE GENOMIC DNA]</scope>
</reference>
<name>A0A1F5VQ88_9BACT</name>
<accession>A0A1F5VQ88</accession>
<evidence type="ECO:0000313" key="1">
    <source>
        <dbReference type="EMBL" id="OGF65584.1"/>
    </source>
</evidence>
<evidence type="ECO:0000313" key="2">
    <source>
        <dbReference type="Proteomes" id="UP000178943"/>
    </source>
</evidence>
<dbReference type="EMBL" id="MFGW01000111">
    <property type="protein sequence ID" value="OGF65584.1"/>
    <property type="molecule type" value="Genomic_DNA"/>
</dbReference>
<sequence length="59" mass="6587">MPAGVEAGILVLARDNNMALGEPFCGCFDEVEIKDRVIGERGDSRGWILVLWKILFCVY</sequence>
<comment type="caution">
    <text evidence="1">The sequence shown here is derived from an EMBL/GenBank/DDBJ whole genome shotgun (WGS) entry which is preliminary data.</text>
</comment>
<protein>
    <submittedName>
        <fullName evidence="1">Uncharacterized protein</fullName>
    </submittedName>
</protein>